<dbReference type="PANTHER" id="PTHR12151">
    <property type="entry name" value="ELECTRON TRANSPORT PROTIN SCO1/SENC FAMILY MEMBER"/>
    <property type="match status" value="1"/>
</dbReference>
<evidence type="ECO:0000256" key="2">
    <source>
        <dbReference type="ARBA" id="ARBA00023008"/>
    </source>
</evidence>
<dbReference type="PANTHER" id="PTHR12151:SF25">
    <property type="entry name" value="LINALOOL DEHYDRATASE_ISOMERASE DOMAIN-CONTAINING PROTEIN"/>
    <property type="match status" value="1"/>
</dbReference>
<dbReference type="Pfam" id="PF02630">
    <property type="entry name" value="SCO1-SenC"/>
    <property type="match status" value="1"/>
</dbReference>
<dbReference type="Gene3D" id="3.40.30.10">
    <property type="entry name" value="Glutaredoxin"/>
    <property type="match status" value="1"/>
</dbReference>
<evidence type="ECO:0000256" key="3">
    <source>
        <dbReference type="SAM" id="SignalP"/>
    </source>
</evidence>
<feature type="chain" id="PRO_5047277431" evidence="3">
    <location>
        <begin position="24"/>
        <end position="194"/>
    </location>
</feature>
<dbReference type="SUPFAM" id="SSF52833">
    <property type="entry name" value="Thioredoxin-like"/>
    <property type="match status" value="1"/>
</dbReference>
<dbReference type="InterPro" id="IPR003782">
    <property type="entry name" value="SCO1/SenC"/>
</dbReference>
<evidence type="ECO:0000313" key="5">
    <source>
        <dbReference type="EMBL" id="BCT91695.1"/>
    </source>
</evidence>
<dbReference type="PROSITE" id="PS51352">
    <property type="entry name" value="THIOREDOXIN_2"/>
    <property type="match status" value="1"/>
</dbReference>
<keyword evidence="3" id="KW-0732">Signal</keyword>
<dbReference type="Proteomes" id="UP000681317">
    <property type="component" value="Chromosome"/>
</dbReference>
<dbReference type="EMBL" id="AP024545">
    <property type="protein sequence ID" value="BCT91695.1"/>
    <property type="molecule type" value="Genomic_DNA"/>
</dbReference>
<feature type="domain" description="Thioredoxin" evidence="4">
    <location>
        <begin position="28"/>
        <end position="193"/>
    </location>
</feature>
<dbReference type="RefSeq" id="WP_213435779.1">
    <property type="nucleotide sequence ID" value="NZ_AP024545.1"/>
</dbReference>
<proteinExistence type="inferred from homology"/>
<protein>
    <submittedName>
        <fullName evidence="5">SCO family protein</fullName>
    </submittedName>
</protein>
<name>A0ABN6FS09_9GAMM</name>
<keyword evidence="6" id="KW-1185">Reference proteome</keyword>
<keyword evidence="2" id="KW-0186">Copper</keyword>
<sequence>MKHLRAMATCVALLFASIGAAQAGTPAARPADSVYQLSVPLTDARGKTQDWRALEGKPRIVAMFYTSCPYMCPLIVESAKAVVHALPAAERERVGVVLISLDPARDTPAVLRDTATKRNIDTTRWLVAAPAPADVRKIAGVLDVRYRRLADGNFNHTSALVLLDAKGRIVARTEQVGPEPDAAFLSAVRAQLAK</sequence>
<comment type="similarity">
    <text evidence="1">Belongs to the SCO1/2 family.</text>
</comment>
<organism evidence="5 6">
    <name type="scientific">Noviluteimonas caseinilytica</name>
    <dbReference type="NCBI Taxonomy" id="2675101"/>
    <lineage>
        <taxon>Bacteria</taxon>
        <taxon>Pseudomonadati</taxon>
        <taxon>Pseudomonadota</taxon>
        <taxon>Gammaproteobacteria</taxon>
        <taxon>Lysobacterales</taxon>
        <taxon>Lysobacteraceae</taxon>
        <taxon>Noviluteimonas</taxon>
    </lineage>
</organism>
<evidence type="ECO:0000256" key="1">
    <source>
        <dbReference type="ARBA" id="ARBA00010996"/>
    </source>
</evidence>
<reference evidence="5 6" key="1">
    <citation type="submission" date="2021-03" db="EMBL/GenBank/DDBJ databases">
        <title>Complete Genome Sequences of Two Lysobacter Strains Isolated from Sea Water (Lysobacter caseinilyticus) and Soil (Lysobacter helvus) in South Korea.</title>
        <authorList>
            <person name="Watanabe Y."/>
            <person name="Arakawa K."/>
        </authorList>
    </citation>
    <scope>NUCLEOTIDE SEQUENCE [LARGE SCALE GENOMIC DNA]</scope>
    <source>
        <strain evidence="5 6">KVB24</strain>
    </source>
</reference>
<dbReference type="InterPro" id="IPR036249">
    <property type="entry name" value="Thioredoxin-like_sf"/>
</dbReference>
<dbReference type="InterPro" id="IPR013766">
    <property type="entry name" value="Thioredoxin_domain"/>
</dbReference>
<evidence type="ECO:0000259" key="4">
    <source>
        <dbReference type="PROSITE" id="PS51352"/>
    </source>
</evidence>
<dbReference type="CDD" id="cd02968">
    <property type="entry name" value="SCO"/>
    <property type="match status" value="1"/>
</dbReference>
<gene>
    <name evidence="5" type="ORF">LYSCAS_07190</name>
</gene>
<accession>A0ABN6FS09</accession>
<feature type="signal peptide" evidence="3">
    <location>
        <begin position="1"/>
        <end position="23"/>
    </location>
</feature>
<evidence type="ECO:0000313" key="6">
    <source>
        <dbReference type="Proteomes" id="UP000681317"/>
    </source>
</evidence>